<protein>
    <submittedName>
        <fullName evidence="3">Ubiquitin carboxyl-terminal hydrolase 7</fullName>
    </submittedName>
</protein>
<sequence length="317" mass="36588">MANPNTKIQMFGKFTWTIRNFSTLESEKLYSDTFSLNGHTWRLYIYPKGKKVMKCLSIYLNGGGVATLPHGWEKFANFKLILINQFDHENNKIKETSHTFNSKARSCGYASFIRLDELSGSSGGFIVNDTCIIEVDMLIHKPEHEKLVHQSTSFGEVVDFKGIGKLDKIFVPLLEEVCSRHPLLIHSMKKRSQRFSEWGFTALGRVLHFLKTKKVRDMDDESCNHLQTLWEELETFGFDLVWLKPHVQSALGMKTHVERVLEIERLKENLSTLEIETKTLRTKMIEAEVNLEIARRDLLKEGFEECNLDVELGYGIP</sequence>
<dbReference type="Gramene" id="Vigun07g020900.2.v1.2">
    <property type="protein sequence ID" value="Vigun07g020900.2.v1.2"/>
    <property type="gene ID" value="Vigun07g020900.v1.2"/>
</dbReference>
<dbReference type="PANTHER" id="PTHR46236:SF35">
    <property type="entry name" value="MATH DOMAIN-CONTAINING PROTEIN"/>
    <property type="match status" value="1"/>
</dbReference>
<gene>
    <name evidence="3" type="ORF">DEO72_LG9g323</name>
</gene>
<dbReference type="OrthoDB" id="2116871at2759"/>
<evidence type="ECO:0000313" key="4">
    <source>
        <dbReference type="Proteomes" id="UP000501690"/>
    </source>
</evidence>
<dbReference type="SUPFAM" id="SSF49599">
    <property type="entry name" value="TRAF domain-like"/>
    <property type="match status" value="1"/>
</dbReference>
<dbReference type="PANTHER" id="PTHR46236">
    <property type="entry name" value="TRAF-LIKE SUPERFAMILY PROTEIN"/>
    <property type="match status" value="1"/>
</dbReference>
<feature type="domain" description="MATH" evidence="2">
    <location>
        <begin position="11"/>
        <end position="137"/>
    </location>
</feature>
<dbReference type="CDD" id="cd00121">
    <property type="entry name" value="MATH"/>
    <property type="match status" value="1"/>
</dbReference>
<dbReference type="Pfam" id="PF22486">
    <property type="entry name" value="MATH_2"/>
    <property type="match status" value="1"/>
</dbReference>
<organism evidence="3 4">
    <name type="scientific">Vigna unguiculata</name>
    <name type="common">Cowpea</name>
    <dbReference type="NCBI Taxonomy" id="3917"/>
    <lineage>
        <taxon>Eukaryota</taxon>
        <taxon>Viridiplantae</taxon>
        <taxon>Streptophyta</taxon>
        <taxon>Embryophyta</taxon>
        <taxon>Tracheophyta</taxon>
        <taxon>Spermatophyta</taxon>
        <taxon>Magnoliopsida</taxon>
        <taxon>eudicotyledons</taxon>
        <taxon>Gunneridae</taxon>
        <taxon>Pentapetalae</taxon>
        <taxon>rosids</taxon>
        <taxon>fabids</taxon>
        <taxon>Fabales</taxon>
        <taxon>Fabaceae</taxon>
        <taxon>Papilionoideae</taxon>
        <taxon>50 kb inversion clade</taxon>
        <taxon>NPAAA clade</taxon>
        <taxon>indigoferoid/millettioid clade</taxon>
        <taxon>Phaseoleae</taxon>
        <taxon>Vigna</taxon>
    </lineage>
</organism>
<dbReference type="Gene3D" id="2.60.210.10">
    <property type="entry name" value="Apoptosis, Tumor Necrosis Factor Receptor Associated Protein 2, Chain A"/>
    <property type="match status" value="1"/>
</dbReference>
<dbReference type="SMART" id="SM00061">
    <property type="entry name" value="MATH"/>
    <property type="match status" value="1"/>
</dbReference>
<accession>A0A4D6MV11</accession>
<evidence type="ECO:0000313" key="3">
    <source>
        <dbReference type="EMBL" id="QCE05320.1"/>
    </source>
</evidence>
<evidence type="ECO:0000256" key="1">
    <source>
        <dbReference type="ARBA" id="ARBA00023054"/>
    </source>
</evidence>
<evidence type="ECO:0000259" key="2">
    <source>
        <dbReference type="PROSITE" id="PS50144"/>
    </source>
</evidence>
<dbReference type="InterPro" id="IPR002083">
    <property type="entry name" value="MATH/TRAF_dom"/>
</dbReference>
<keyword evidence="4" id="KW-1185">Reference proteome</keyword>
<dbReference type="GO" id="GO:0016787">
    <property type="term" value="F:hydrolase activity"/>
    <property type="evidence" value="ECO:0007669"/>
    <property type="project" value="UniProtKB-KW"/>
</dbReference>
<proteinExistence type="predicted"/>
<reference evidence="3 4" key="1">
    <citation type="submission" date="2019-04" db="EMBL/GenBank/DDBJ databases">
        <title>An improved genome assembly and genetic linkage map for asparagus bean, Vigna unguiculata ssp. sesquipedialis.</title>
        <authorList>
            <person name="Xia Q."/>
            <person name="Zhang R."/>
            <person name="Dong Y."/>
        </authorList>
    </citation>
    <scope>NUCLEOTIDE SEQUENCE [LARGE SCALE GENOMIC DNA]</scope>
    <source>
        <tissue evidence="3">Leaf</tissue>
    </source>
</reference>
<name>A0A4D6MV11_VIGUN</name>
<dbReference type="InterPro" id="IPR008974">
    <property type="entry name" value="TRAF-like"/>
</dbReference>
<keyword evidence="1" id="KW-0175">Coiled coil</keyword>
<dbReference type="AlphaFoldDB" id="A0A4D6MV11"/>
<keyword evidence="3" id="KW-0378">Hydrolase</keyword>
<dbReference type="PROSITE" id="PS50144">
    <property type="entry name" value="MATH"/>
    <property type="match status" value="1"/>
</dbReference>
<dbReference type="InterPro" id="IPR050804">
    <property type="entry name" value="MCC"/>
</dbReference>
<dbReference type="EMBL" id="CP039353">
    <property type="protein sequence ID" value="QCE05320.1"/>
    <property type="molecule type" value="Genomic_DNA"/>
</dbReference>
<dbReference type="Proteomes" id="UP000501690">
    <property type="component" value="Linkage Group LG9"/>
</dbReference>